<accession>A0A0K3CDY5</accession>
<dbReference type="Pfam" id="PF00637">
    <property type="entry name" value="Clathrin"/>
    <property type="match status" value="1"/>
</dbReference>
<evidence type="ECO:0000313" key="3">
    <source>
        <dbReference type="EMBL" id="CTR06772.1"/>
    </source>
</evidence>
<feature type="repeat" description="CHCR" evidence="1">
    <location>
        <begin position="1"/>
        <end position="152"/>
    </location>
</feature>
<dbReference type="GO" id="GO:0005829">
    <property type="term" value="C:cytosol"/>
    <property type="evidence" value="ECO:0007669"/>
    <property type="project" value="GOC"/>
</dbReference>
<dbReference type="PANTHER" id="PTHR10292">
    <property type="entry name" value="CLATHRIN HEAVY CHAIN RELATED"/>
    <property type="match status" value="1"/>
</dbReference>
<dbReference type="SUPFAM" id="SSF48371">
    <property type="entry name" value="ARM repeat"/>
    <property type="match status" value="1"/>
</dbReference>
<dbReference type="InterPro" id="IPR011990">
    <property type="entry name" value="TPR-like_helical_dom_sf"/>
</dbReference>
<dbReference type="GO" id="GO:0071439">
    <property type="term" value="C:clathrin complex"/>
    <property type="evidence" value="ECO:0007669"/>
    <property type="project" value="TreeGrafter"/>
</dbReference>
<dbReference type="GO" id="GO:0032051">
    <property type="term" value="F:clathrin light chain binding"/>
    <property type="evidence" value="ECO:0007669"/>
    <property type="project" value="TreeGrafter"/>
</dbReference>
<dbReference type="PANTHER" id="PTHR10292:SF1">
    <property type="entry name" value="CLATHRIN HEAVY CHAIN"/>
    <property type="match status" value="1"/>
</dbReference>
<dbReference type="Proteomes" id="UP000199069">
    <property type="component" value="Unassembled WGS sequence"/>
</dbReference>
<evidence type="ECO:0000256" key="2">
    <source>
        <dbReference type="SAM" id="SignalP"/>
    </source>
</evidence>
<gene>
    <name evidence="3" type="primary">FGENESH: predicted gene_5.178</name>
    <name evidence="3" type="ORF">BN2166_0026330</name>
</gene>
<dbReference type="InterPro" id="IPR016024">
    <property type="entry name" value="ARM-type_fold"/>
</dbReference>
<organism evidence="3 4">
    <name type="scientific">Rhodotorula toruloides</name>
    <name type="common">Yeast</name>
    <name type="synonym">Rhodosporidium toruloides</name>
    <dbReference type="NCBI Taxonomy" id="5286"/>
    <lineage>
        <taxon>Eukaryota</taxon>
        <taxon>Fungi</taxon>
        <taxon>Dikarya</taxon>
        <taxon>Basidiomycota</taxon>
        <taxon>Pucciniomycotina</taxon>
        <taxon>Microbotryomycetes</taxon>
        <taxon>Sporidiobolales</taxon>
        <taxon>Sporidiobolaceae</taxon>
        <taxon>Rhodotorula</taxon>
    </lineage>
</organism>
<dbReference type="GO" id="GO:0006895">
    <property type="term" value="P:Golgi to endosome transport"/>
    <property type="evidence" value="ECO:0007669"/>
    <property type="project" value="TreeGrafter"/>
</dbReference>
<dbReference type="GO" id="GO:0006898">
    <property type="term" value="P:receptor-mediated endocytosis"/>
    <property type="evidence" value="ECO:0007669"/>
    <property type="project" value="TreeGrafter"/>
</dbReference>
<dbReference type="InterPro" id="IPR055358">
    <property type="entry name" value="CHCR"/>
</dbReference>
<dbReference type="STRING" id="5286.A0A0K3CDY5"/>
<feature type="chain" id="PRO_5005495103" evidence="2">
    <location>
        <begin position="29"/>
        <end position="235"/>
    </location>
</feature>
<dbReference type="GO" id="GO:0006886">
    <property type="term" value="P:intracellular protein transport"/>
    <property type="evidence" value="ECO:0007669"/>
    <property type="project" value="UniProtKB-UniRule"/>
</dbReference>
<dbReference type="Gene3D" id="1.25.40.730">
    <property type="match status" value="1"/>
</dbReference>
<feature type="signal peptide" evidence="2">
    <location>
        <begin position="1"/>
        <end position="28"/>
    </location>
</feature>
<dbReference type="SMART" id="SM00299">
    <property type="entry name" value="CLH"/>
    <property type="match status" value="1"/>
</dbReference>
<dbReference type="EMBL" id="CWKI01000005">
    <property type="protein sequence ID" value="CTR06772.1"/>
    <property type="molecule type" value="Genomic_DNA"/>
</dbReference>
<dbReference type="AlphaFoldDB" id="A0A0K3CDY5"/>
<protein>
    <submittedName>
        <fullName evidence="3">FGENESH: predicted gene_5.178 protein</fullName>
    </submittedName>
</protein>
<evidence type="ECO:0000256" key="1">
    <source>
        <dbReference type="PROSITE-ProRule" id="PRU01006"/>
    </source>
</evidence>
<dbReference type="PROSITE" id="PS50236">
    <property type="entry name" value="CHCR"/>
    <property type="match status" value="1"/>
</dbReference>
<name>A0A0K3CDY5_RHOTO</name>
<dbReference type="InterPro" id="IPR000547">
    <property type="entry name" value="Clathrin_H-chain/VPS_repeat"/>
</dbReference>
<evidence type="ECO:0000313" key="4">
    <source>
        <dbReference type="Proteomes" id="UP000199069"/>
    </source>
</evidence>
<proteinExistence type="predicted"/>
<keyword evidence="2" id="KW-0732">Signal</keyword>
<keyword evidence="4" id="KW-1185">Reference proteome</keyword>
<sequence length="235" mass="26695">MARESHVRFLSALSTALLATLLPLTVRSTARHAFGDTTRSARWDSRHAVKEAFNDLLIEEEDYKTLRDSIDTNDAFDAMGLAARLEKHDLLEFRRLASHLYGKAAKWDRSISLAKEDKLFKDAITTAAVSNSTDVAEELLRYFSDIGSRECFVALLFAAFDLIRPDVAEELSWRHSFHDTYMPYRLQVERSRADQIASLAKKLEELSSKTVAKEEEENSQPMLGLMPQTLALGYY</sequence>
<reference evidence="3 4" key="1">
    <citation type="submission" date="2015-07" db="EMBL/GenBank/DDBJ databases">
        <authorList>
            <person name="Cajimat M.N.B."/>
            <person name="Milazzo M.L."/>
            <person name="Fulhorst C.F."/>
        </authorList>
    </citation>
    <scope>NUCLEOTIDE SEQUENCE [LARGE SCALE GENOMIC DNA]</scope>
    <source>
        <strain evidence="3">Single colony</strain>
    </source>
</reference>
<dbReference type="Gene3D" id="1.25.40.10">
    <property type="entry name" value="Tetratricopeptide repeat domain"/>
    <property type="match status" value="1"/>
</dbReference>
<dbReference type="GO" id="GO:0030479">
    <property type="term" value="C:actin cortical patch"/>
    <property type="evidence" value="ECO:0007669"/>
    <property type="project" value="TreeGrafter"/>
</dbReference>